<evidence type="ECO:0000313" key="4">
    <source>
        <dbReference type="Proteomes" id="UP000028834"/>
    </source>
</evidence>
<keyword evidence="1" id="KW-0880">Kelch repeat</keyword>
<dbReference type="InterPro" id="IPR015915">
    <property type="entry name" value="Kelch-typ_b-propeller"/>
</dbReference>
<comment type="caution">
    <text evidence="3">The sequence shown here is derived from an EMBL/GenBank/DDBJ whole genome shotgun (WGS) entry which is preliminary data.</text>
</comment>
<gene>
    <name evidence="3" type="ORF">TGRUB_356120</name>
</gene>
<proteinExistence type="predicted"/>
<evidence type="ECO:0000256" key="1">
    <source>
        <dbReference type="ARBA" id="ARBA00022441"/>
    </source>
</evidence>
<dbReference type="InterPro" id="IPR006652">
    <property type="entry name" value="Kelch_1"/>
</dbReference>
<dbReference type="PANTHER" id="PTHR46093">
    <property type="entry name" value="ACYL-COA-BINDING DOMAIN-CONTAINING PROTEIN 5"/>
    <property type="match status" value="1"/>
</dbReference>
<dbReference type="SUPFAM" id="SSF50965">
    <property type="entry name" value="Galactose oxidase, central domain"/>
    <property type="match status" value="1"/>
</dbReference>
<evidence type="ECO:0000256" key="2">
    <source>
        <dbReference type="ARBA" id="ARBA00022737"/>
    </source>
</evidence>
<dbReference type="VEuPathDB" id="ToxoDB:TGRUB_356120"/>
<dbReference type="Proteomes" id="UP000028834">
    <property type="component" value="Unassembled WGS sequence"/>
</dbReference>
<keyword evidence="2" id="KW-0677">Repeat</keyword>
<dbReference type="Gene3D" id="2.120.10.80">
    <property type="entry name" value="Kelch-type beta propeller"/>
    <property type="match status" value="2"/>
</dbReference>
<evidence type="ECO:0000313" key="3">
    <source>
        <dbReference type="EMBL" id="KFG58669.1"/>
    </source>
</evidence>
<dbReference type="PANTHER" id="PTHR46093:SF18">
    <property type="entry name" value="FIBRONECTIN TYPE-III DOMAIN-CONTAINING PROTEIN"/>
    <property type="match status" value="1"/>
</dbReference>
<accession>A0A086LPV1</accession>
<name>A0A086LPV1_TOXGO</name>
<protein>
    <submittedName>
        <fullName evidence="3">Putative kelch repeat protein</fullName>
    </submittedName>
</protein>
<sequence length="484" mass="53727">MCQRGAFELSARSWASQICAHVLSCINNNRYVGPLKAQARKVRSAAKSVYRMEEFCEESSLKKAVFSRVTDKQQHYLEHRGAMLTYINSSSGTICASHLPANAARWRWARPLIEGALPPARGGHTATLVYDRLFVFGGHRYGGAKEGFVYYNDLHVLHLKKSQWLDLPRHRGTAPLPRYGHSAVLVGRRIIIFGGKGDRDRYFSDLHALDTVTLTWYQGPQGQPGCPSPRFGHSCNLDGPSMYIFGGVREKELKNDLLCMNLQDMTWSQPETSGTPPCPRYGHASLVVGRQLIVCGGMHRVQLCPAERDALLEKVELKDWYLMDLAVLDMVTFTWYRVRTHGNPPAPRFGHTMAALNGDLVVFGGWAGANAHYGMIAKHIHHSQEEGQDDNQVHDLPQTLLSCFSTATMTWETCSSFGNAPKARYGHSCTQVGSKLIIFGGWDTSIALNDVVVLCDLKEEHFNDLSAFEADTTVAPDCPTGTGS</sequence>
<dbReference type="AlphaFoldDB" id="A0A086LPV1"/>
<dbReference type="InterPro" id="IPR011043">
    <property type="entry name" value="Gal_Oxase/kelch_b-propeller"/>
</dbReference>
<dbReference type="EMBL" id="AFYV02002450">
    <property type="protein sequence ID" value="KFG58669.1"/>
    <property type="molecule type" value="Genomic_DNA"/>
</dbReference>
<reference evidence="3 4" key="1">
    <citation type="submission" date="2014-05" db="EMBL/GenBank/DDBJ databases">
        <authorList>
            <person name="Sibley D."/>
            <person name="Venepally P."/>
            <person name="Karamycheva S."/>
            <person name="Hadjithomas M."/>
            <person name="Khan A."/>
            <person name="Brunk B."/>
            <person name="Roos D."/>
            <person name="Caler E."/>
            <person name="Lorenzi H."/>
        </authorList>
    </citation>
    <scope>NUCLEOTIDE SEQUENCE [LARGE SCALE GENOMIC DNA]</scope>
    <source>
        <strain evidence="3 4">RUB</strain>
    </source>
</reference>
<dbReference type="OrthoDB" id="10251809at2759"/>
<dbReference type="Pfam" id="PF01344">
    <property type="entry name" value="Kelch_1"/>
    <property type="match status" value="1"/>
</dbReference>
<dbReference type="Pfam" id="PF24681">
    <property type="entry name" value="Kelch_KLHDC2_KLHL20_DRC7"/>
    <property type="match status" value="1"/>
</dbReference>
<dbReference type="SUPFAM" id="SSF117281">
    <property type="entry name" value="Kelch motif"/>
    <property type="match status" value="1"/>
</dbReference>
<organism evidence="3 4">
    <name type="scientific">Toxoplasma gondii RUB</name>
    <dbReference type="NCBI Taxonomy" id="935652"/>
    <lineage>
        <taxon>Eukaryota</taxon>
        <taxon>Sar</taxon>
        <taxon>Alveolata</taxon>
        <taxon>Apicomplexa</taxon>
        <taxon>Conoidasida</taxon>
        <taxon>Coccidia</taxon>
        <taxon>Eucoccidiorida</taxon>
        <taxon>Eimeriorina</taxon>
        <taxon>Sarcocystidae</taxon>
        <taxon>Toxoplasma</taxon>
    </lineage>
</organism>